<keyword evidence="2 10" id="KW-0808">Transferase</keyword>
<dbReference type="InterPro" id="IPR001594">
    <property type="entry name" value="Palmitoyltrfase_DHHC"/>
</dbReference>
<comment type="domain">
    <text evidence="10">The DHHC domain is required for palmitoyltransferase activity.</text>
</comment>
<keyword evidence="5 10" id="KW-0472">Membrane</keyword>
<evidence type="ECO:0000256" key="10">
    <source>
        <dbReference type="RuleBase" id="RU079119"/>
    </source>
</evidence>
<dbReference type="EMBL" id="JAABOA010002842">
    <property type="protein sequence ID" value="KAF9579338.1"/>
    <property type="molecule type" value="Genomic_DNA"/>
</dbReference>
<evidence type="ECO:0000256" key="1">
    <source>
        <dbReference type="ARBA" id="ARBA00004141"/>
    </source>
</evidence>
<evidence type="ECO:0000256" key="6">
    <source>
        <dbReference type="ARBA" id="ARBA00023139"/>
    </source>
</evidence>
<sequence>MDHHCPWVRNCVGYHNYGHFVRFIIWTAIASWICALLLILRCKEAYEEDLMGIVLQTVLTPGQIVVIVLNMVLDGAALVGITALSVYHIWCISSNSTTIESWGKDRMLTILRRGKVRDSPEKLYNYILTDASNAHMTKACWPTFKKF</sequence>
<evidence type="ECO:0000256" key="5">
    <source>
        <dbReference type="ARBA" id="ARBA00023136"/>
    </source>
</evidence>
<reference evidence="12" key="1">
    <citation type="journal article" date="2020" name="Fungal Divers.">
        <title>Resolving the Mortierellaceae phylogeny through synthesis of multi-gene phylogenetics and phylogenomics.</title>
        <authorList>
            <person name="Vandepol N."/>
            <person name="Liber J."/>
            <person name="Desiro A."/>
            <person name="Na H."/>
            <person name="Kennedy M."/>
            <person name="Barry K."/>
            <person name="Grigoriev I.V."/>
            <person name="Miller A.N."/>
            <person name="O'Donnell K."/>
            <person name="Stajich J.E."/>
            <person name="Bonito G."/>
        </authorList>
    </citation>
    <scope>NUCLEOTIDE SEQUENCE</scope>
    <source>
        <strain evidence="12">KOD1015</strain>
    </source>
</reference>
<comment type="catalytic activity">
    <reaction evidence="9 10">
        <text>L-cysteinyl-[protein] + hexadecanoyl-CoA = S-hexadecanoyl-L-cysteinyl-[protein] + CoA</text>
        <dbReference type="Rhea" id="RHEA:36683"/>
        <dbReference type="Rhea" id="RHEA-COMP:10131"/>
        <dbReference type="Rhea" id="RHEA-COMP:11032"/>
        <dbReference type="ChEBI" id="CHEBI:29950"/>
        <dbReference type="ChEBI" id="CHEBI:57287"/>
        <dbReference type="ChEBI" id="CHEBI:57379"/>
        <dbReference type="ChEBI" id="CHEBI:74151"/>
        <dbReference type="EC" id="2.3.1.225"/>
    </reaction>
</comment>
<dbReference type="OrthoDB" id="331948at2759"/>
<dbReference type="PROSITE" id="PS50216">
    <property type="entry name" value="DHHC"/>
    <property type="match status" value="1"/>
</dbReference>
<comment type="similarity">
    <text evidence="10">Belongs to the DHHC palmitoyltransferase family.</text>
</comment>
<evidence type="ECO:0000256" key="7">
    <source>
        <dbReference type="ARBA" id="ARBA00023288"/>
    </source>
</evidence>
<keyword evidence="6" id="KW-0564">Palmitate</keyword>
<organism evidence="12 13">
    <name type="scientific">Lunasporangiospora selenospora</name>
    <dbReference type="NCBI Taxonomy" id="979761"/>
    <lineage>
        <taxon>Eukaryota</taxon>
        <taxon>Fungi</taxon>
        <taxon>Fungi incertae sedis</taxon>
        <taxon>Mucoromycota</taxon>
        <taxon>Mortierellomycotina</taxon>
        <taxon>Mortierellomycetes</taxon>
        <taxon>Mortierellales</taxon>
        <taxon>Mortierellaceae</taxon>
        <taxon>Lunasporangiospora</taxon>
    </lineage>
</organism>
<protein>
    <recommendedName>
        <fullName evidence="10">Palmitoyltransferase</fullName>
        <ecNumber evidence="10">2.3.1.225</ecNumber>
    </recommendedName>
</protein>
<dbReference type="GO" id="GO:0016020">
    <property type="term" value="C:membrane"/>
    <property type="evidence" value="ECO:0007669"/>
    <property type="project" value="UniProtKB-SubCell"/>
</dbReference>
<proteinExistence type="inferred from homology"/>
<evidence type="ECO:0000259" key="11">
    <source>
        <dbReference type="Pfam" id="PF01529"/>
    </source>
</evidence>
<name>A0A9P6KC11_9FUNG</name>
<comment type="caution">
    <text evidence="12">The sequence shown here is derived from an EMBL/GenBank/DDBJ whole genome shotgun (WGS) entry which is preliminary data.</text>
</comment>
<evidence type="ECO:0000256" key="4">
    <source>
        <dbReference type="ARBA" id="ARBA00022989"/>
    </source>
</evidence>
<evidence type="ECO:0000256" key="9">
    <source>
        <dbReference type="ARBA" id="ARBA00048048"/>
    </source>
</evidence>
<keyword evidence="3 10" id="KW-0812">Transmembrane</keyword>
<evidence type="ECO:0000313" key="12">
    <source>
        <dbReference type="EMBL" id="KAF9579338.1"/>
    </source>
</evidence>
<dbReference type="PANTHER" id="PTHR12246">
    <property type="entry name" value="PALMITOYLTRANSFERASE ZDHHC16"/>
    <property type="match status" value="1"/>
</dbReference>
<feature type="transmembrane region" description="Helical" evidence="10">
    <location>
        <begin position="20"/>
        <end position="40"/>
    </location>
</feature>
<feature type="transmembrane region" description="Helical" evidence="10">
    <location>
        <begin position="75"/>
        <end position="92"/>
    </location>
</feature>
<keyword evidence="4 10" id="KW-1133">Transmembrane helix</keyword>
<keyword evidence="7" id="KW-0449">Lipoprotein</keyword>
<evidence type="ECO:0000256" key="8">
    <source>
        <dbReference type="ARBA" id="ARBA00023315"/>
    </source>
</evidence>
<keyword evidence="13" id="KW-1185">Reference proteome</keyword>
<dbReference type="AlphaFoldDB" id="A0A9P6KC11"/>
<dbReference type="Proteomes" id="UP000780801">
    <property type="component" value="Unassembled WGS sequence"/>
</dbReference>
<evidence type="ECO:0000256" key="2">
    <source>
        <dbReference type="ARBA" id="ARBA00022679"/>
    </source>
</evidence>
<evidence type="ECO:0000313" key="13">
    <source>
        <dbReference type="Proteomes" id="UP000780801"/>
    </source>
</evidence>
<evidence type="ECO:0000256" key="3">
    <source>
        <dbReference type="ARBA" id="ARBA00022692"/>
    </source>
</evidence>
<keyword evidence="8 10" id="KW-0012">Acyltransferase</keyword>
<dbReference type="GO" id="GO:0019706">
    <property type="term" value="F:protein-cysteine S-palmitoyltransferase activity"/>
    <property type="evidence" value="ECO:0007669"/>
    <property type="project" value="UniProtKB-EC"/>
</dbReference>
<gene>
    <name evidence="12" type="primary">PFA4_2</name>
    <name evidence="12" type="ORF">BGW38_004445</name>
</gene>
<comment type="subcellular location">
    <subcellularLocation>
        <location evidence="1">Membrane</location>
        <topology evidence="1">Multi-pass membrane protein</topology>
    </subcellularLocation>
</comment>
<dbReference type="Pfam" id="PF01529">
    <property type="entry name" value="DHHC"/>
    <property type="match status" value="1"/>
</dbReference>
<feature type="domain" description="Palmitoyltransferase DHHC" evidence="11">
    <location>
        <begin position="1"/>
        <end position="103"/>
    </location>
</feature>
<dbReference type="EC" id="2.3.1.225" evidence="10"/>
<dbReference type="InterPro" id="IPR039859">
    <property type="entry name" value="PFA4/ZDH16/20/ERF2-like"/>
</dbReference>
<accession>A0A9P6KC11</accession>